<evidence type="ECO:0000313" key="3">
    <source>
        <dbReference type="Proteomes" id="UP000044026"/>
    </source>
</evidence>
<evidence type="ECO:0000256" key="1">
    <source>
        <dbReference type="SAM" id="Phobius"/>
    </source>
</evidence>
<gene>
    <name evidence="2" type="ORF">CCAN12_700068</name>
</gene>
<sequence>MQALLSQLSVLCINSVGFWWTISVILQEKEPTNLYFAYIISAFLFNLTEFIATIYTAVQTRKGEHISWWFYGDLTETIVQE</sequence>
<evidence type="ECO:0000313" key="2">
    <source>
        <dbReference type="EMBL" id="CEN37549.1"/>
    </source>
</evidence>
<reference evidence="2 3" key="1">
    <citation type="submission" date="2015-01" db="EMBL/GenBank/DDBJ databases">
        <authorList>
            <person name="Xiang T."/>
            <person name="Song Y."/>
            <person name="Huang L."/>
            <person name="Wang B."/>
            <person name="Wu P."/>
        </authorList>
    </citation>
    <scope>NUCLEOTIDE SEQUENCE [LARGE SCALE GENOMIC DNA]</scope>
    <source>
        <strain evidence="2 3">Cc12</strain>
    </source>
</reference>
<proteinExistence type="predicted"/>
<name>A0A0B7HFT7_9FLAO</name>
<dbReference type="Proteomes" id="UP000044026">
    <property type="component" value="Unassembled WGS sequence"/>
</dbReference>
<keyword evidence="1" id="KW-0812">Transmembrane</keyword>
<organism evidence="2 3">
    <name type="scientific">Capnocytophaga canimorsus</name>
    <dbReference type="NCBI Taxonomy" id="28188"/>
    <lineage>
        <taxon>Bacteria</taxon>
        <taxon>Pseudomonadati</taxon>
        <taxon>Bacteroidota</taxon>
        <taxon>Flavobacteriia</taxon>
        <taxon>Flavobacteriales</taxon>
        <taxon>Flavobacteriaceae</taxon>
        <taxon>Capnocytophaga</taxon>
    </lineage>
</organism>
<keyword evidence="1" id="KW-1133">Transmembrane helix</keyword>
<dbReference type="EMBL" id="CDOE01000068">
    <property type="protein sequence ID" value="CEN37549.1"/>
    <property type="molecule type" value="Genomic_DNA"/>
</dbReference>
<protein>
    <submittedName>
        <fullName evidence="2">Uncharacterized protein</fullName>
    </submittedName>
</protein>
<accession>A0A0B7HFT7</accession>
<keyword evidence="1" id="KW-0472">Membrane</keyword>
<dbReference type="AlphaFoldDB" id="A0A0B7HFT7"/>
<feature type="transmembrane region" description="Helical" evidence="1">
    <location>
        <begin position="34"/>
        <end position="58"/>
    </location>
</feature>